<dbReference type="PATRIC" id="fig|317.174.peg.4457"/>
<feature type="transmembrane region" description="Helical" evidence="1">
    <location>
        <begin position="77"/>
        <end position="95"/>
    </location>
</feature>
<dbReference type="AlphaFoldDB" id="A0A085UYQ5"/>
<keyword evidence="1" id="KW-0812">Transmembrane</keyword>
<evidence type="ECO:0000313" key="3">
    <source>
        <dbReference type="Proteomes" id="UP000028643"/>
    </source>
</evidence>
<dbReference type="RefSeq" id="WP_047577635.1">
    <property type="nucleotide sequence ID" value="NZ_JPQT01000123.1"/>
</dbReference>
<dbReference type="InterPro" id="IPR008875">
    <property type="entry name" value="TraX"/>
</dbReference>
<sequence>MDLSNPPYLPGRDKALDLLKWLAMLSMVLDHLRYVGWSVNFLYVPGRFAFPWFCLAIAVNLGRRTALFPDPKVQWRYLGWLLLFAGLSEIPYRLFMHDADTLNVLPTLILGLLIAQGWRHPLPITRVLAIGALLIAAVLQKQLMFGFFGVLLPASFLLVLRRPLWFAALPGAICLAGNAWPQMFAGAAWGDPISIGSLIACLIAPLLGLVLLRRRLQFAVKPMRRWAYGIYPLHFLLLLGLREVLDTL</sequence>
<reference evidence="2 3" key="1">
    <citation type="submission" date="2014-07" db="EMBL/GenBank/DDBJ databases">
        <title>Draft Genome Sequences of Environmental Pseudomonas syringae strains.</title>
        <authorList>
            <person name="Baltrus D.A."/>
            <person name="Berge O."/>
            <person name="Morris C."/>
        </authorList>
    </citation>
    <scope>NUCLEOTIDE SEQUENCE [LARGE SCALE GENOMIC DNA]</scope>
    <source>
        <strain evidence="2 3">CEB003</strain>
    </source>
</reference>
<dbReference type="Proteomes" id="UP000028643">
    <property type="component" value="Unassembled WGS sequence"/>
</dbReference>
<comment type="caution">
    <text evidence="2">The sequence shown here is derived from an EMBL/GenBank/DDBJ whole genome shotgun (WGS) entry which is preliminary data.</text>
</comment>
<evidence type="ECO:0000256" key="1">
    <source>
        <dbReference type="SAM" id="Phobius"/>
    </source>
</evidence>
<dbReference type="EMBL" id="JPQT01000123">
    <property type="protein sequence ID" value="KFE48318.1"/>
    <property type="molecule type" value="Genomic_DNA"/>
</dbReference>
<feature type="transmembrane region" description="Helical" evidence="1">
    <location>
        <begin position="164"/>
        <end position="181"/>
    </location>
</feature>
<gene>
    <name evidence="2" type="ORF">IV02_21825</name>
</gene>
<feature type="transmembrane region" description="Helical" evidence="1">
    <location>
        <begin position="225"/>
        <end position="245"/>
    </location>
</feature>
<proteinExistence type="predicted"/>
<name>A0A085UYQ5_PSESX</name>
<dbReference type="Pfam" id="PF05857">
    <property type="entry name" value="TraX"/>
    <property type="match status" value="1"/>
</dbReference>
<accession>A0A085UYQ5</accession>
<evidence type="ECO:0000313" key="2">
    <source>
        <dbReference type="EMBL" id="KFE48318.1"/>
    </source>
</evidence>
<protein>
    <submittedName>
        <fullName evidence="2">Conjugal transfer protein TraX</fullName>
    </submittedName>
</protein>
<organism evidence="2 3">
    <name type="scientific">Pseudomonas syringae</name>
    <dbReference type="NCBI Taxonomy" id="317"/>
    <lineage>
        <taxon>Bacteria</taxon>
        <taxon>Pseudomonadati</taxon>
        <taxon>Pseudomonadota</taxon>
        <taxon>Gammaproteobacteria</taxon>
        <taxon>Pseudomonadales</taxon>
        <taxon>Pseudomonadaceae</taxon>
        <taxon>Pseudomonas</taxon>
    </lineage>
</organism>
<keyword evidence="1" id="KW-0472">Membrane</keyword>
<keyword evidence="1" id="KW-1133">Transmembrane helix</keyword>
<feature type="transmembrane region" description="Helical" evidence="1">
    <location>
        <begin position="193"/>
        <end position="213"/>
    </location>
</feature>